<comment type="subcellular location">
    <subcellularLocation>
        <location evidence="7">Plastid</location>
        <location evidence="7">Chloroplast</location>
    </subcellularLocation>
</comment>
<dbReference type="HAMAP" id="MF_00480_B">
    <property type="entry name" value="Ribosomal_uS7_B"/>
    <property type="match status" value="1"/>
</dbReference>
<evidence type="ECO:0000313" key="9">
    <source>
        <dbReference type="EMBL" id="AXH37947.1"/>
    </source>
</evidence>
<sequence>MPRRPRNTKRTLLPDPIYNNVSVHMLINRVLKSGKKTVAYRIVYNAFKEIEATTGKNPVGVFETALDNVSPKVKIQPRRRGGAIQLVPRLLRPTDQPKVAAFKWILEACEKRAGQEMVTKLKNEIIDAYKKQGFATRKKEEFHKLAVGNAMYARKPQNIINAINQETQD</sequence>
<dbReference type="NCBIfam" id="TIGR01029">
    <property type="entry name" value="rpsG_bact"/>
    <property type="match status" value="1"/>
</dbReference>
<evidence type="ECO:0000256" key="6">
    <source>
        <dbReference type="ARBA" id="ARBA00035151"/>
    </source>
</evidence>
<proteinExistence type="inferred from homology"/>
<evidence type="ECO:0000259" key="8">
    <source>
        <dbReference type="Pfam" id="PF00177"/>
    </source>
</evidence>
<geneLocation type="chloroplast" evidence="9"/>
<dbReference type="Gene3D" id="1.10.455.10">
    <property type="entry name" value="Ribosomal protein S7 domain"/>
    <property type="match status" value="1"/>
</dbReference>
<evidence type="ECO:0000256" key="2">
    <source>
        <dbReference type="ARBA" id="ARBA00022730"/>
    </source>
</evidence>
<dbReference type="AlphaFoldDB" id="A0A345K508"/>
<name>A0A345K508_9CHLO</name>
<comment type="similarity">
    <text evidence="1 7">Belongs to the universal ribosomal protein uS7 family.</text>
</comment>
<protein>
    <recommendedName>
        <fullName evidence="6 7">Small ribosomal subunit protein uS7c</fullName>
    </recommendedName>
</protein>
<keyword evidence="9" id="KW-0150">Chloroplast</keyword>
<dbReference type="InterPro" id="IPR036823">
    <property type="entry name" value="Ribosomal_uS7_dom_sf"/>
</dbReference>
<dbReference type="GO" id="GO:0003735">
    <property type="term" value="F:structural constituent of ribosome"/>
    <property type="evidence" value="ECO:0007669"/>
    <property type="project" value="InterPro"/>
</dbReference>
<dbReference type="GO" id="GO:0006412">
    <property type="term" value="P:translation"/>
    <property type="evidence" value="ECO:0007669"/>
    <property type="project" value="UniProtKB-UniRule"/>
</dbReference>
<evidence type="ECO:0000256" key="1">
    <source>
        <dbReference type="ARBA" id="ARBA00007151"/>
    </source>
</evidence>
<keyword evidence="5 7" id="KW-0687">Ribonucleoprotein</keyword>
<dbReference type="PANTHER" id="PTHR11205">
    <property type="entry name" value="RIBOSOMAL PROTEIN S7"/>
    <property type="match status" value="1"/>
</dbReference>
<dbReference type="GO" id="GO:0015935">
    <property type="term" value="C:small ribosomal subunit"/>
    <property type="evidence" value="ECO:0007669"/>
    <property type="project" value="InterPro"/>
</dbReference>
<accession>A0A345K508</accession>
<dbReference type="EMBL" id="MF280339">
    <property type="protein sequence ID" value="AXH37947.1"/>
    <property type="molecule type" value="Genomic_DNA"/>
</dbReference>
<dbReference type="SUPFAM" id="SSF47973">
    <property type="entry name" value="Ribosomal protein S7"/>
    <property type="match status" value="1"/>
</dbReference>
<keyword evidence="2 7" id="KW-0699">rRNA-binding</keyword>
<organism evidence="9">
    <name type="scientific">Chlamydomonas sp. ICE-L</name>
    <dbReference type="NCBI Taxonomy" id="309537"/>
    <lineage>
        <taxon>Eukaryota</taxon>
        <taxon>Viridiplantae</taxon>
        <taxon>Chlorophyta</taxon>
        <taxon>core chlorophytes</taxon>
        <taxon>Chlorophyceae</taxon>
        <taxon>CS clade</taxon>
        <taxon>Chlamydomonadales</taxon>
        <taxon>Chlamydomonadaceae</taxon>
        <taxon>Chlamydomonas</taxon>
    </lineage>
</organism>
<dbReference type="InterPro" id="IPR000235">
    <property type="entry name" value="Ribosomal_uS7"/>
</dbReference>
<comment type="function">
    <text evidence="7">One of the primary rRNA binding proteins, it binds directly to 16S rRNA where it nucleates assembly of the head domain of the 30S subunit.</text>
</comment>
<keyword evidence="9" id="KW-0934">Plastid</keyword>
<dbReference type="InterPro" id="IPR005717">
    <property type="entry name" value="Ribosomal_uS7_bac/org-type"/>
</dbReference>
<evidence type="ECO:0000256" key="7">
    <source>
        <dbReference type="HAMAP-Rule" id="MF_00480"/>
    </source>
</evidence>
<dbReference type="PIRSF" id="PIRSF002122">
    <property type="entry name" value="RPS7p_RPS7a_RPS5e_RPS7o"/>
    <property type="match status" value="1"/>
</dbReference>
<dbReference type="InterPro" id="IPR023798">
    <property type="entry name" value="Ribosomal_uS7_dom"/>
</dbReference>
<comment type="subunit">
    <text evidence="7">Part of the 30S ribosomal subunit.</text>
</comment>
<evidence type="ECO:0000256" key="3">
    <source>
        <dbReference type="ARBA" id="ARBA00022884"/>
    </source>
</evidence>
<gene>
    <name evidence="7 9" type="primary">rps7</name>
</gene>
<dbReference type="GO" id="GO:0009507">
    <property type="term" value="C:chloroplast"/>
    <property type="evidence" value="ECO:0007669"/>
    <property type="project" value="UniProtKB-SubCell"/>
</dbReference>
<dbReference type="Pfam" id="PF00177">
    <property type="entry name" value="Ribosomal_S7"/>
    <property type="match status" value="1"/>
</dbReference>
<evidence type="ECO:0000256" key="5">
    <source>
        <dbReference type="ARBA" id="ARBA00023274"/>
    </source>
</evidence>
<feature type="domain" description="Small ribosomal subunit protein uS7" evidence="8">
    <location>
        <begin position="2"/>
        <end position="148"/>
    </location>
</feature>
<keyword evidence="3 7" id="KW-0694">RNA-binding</keyword>
<keyword evidence="4 7" id="KW-0689">Ribosomal protein</keyword>
<reference evidence="9" key="1">
    <citation type="journal article" date="2018" name="BMC Plant Biol.">
        <title>The Antarctic sea ice alga Chlamydomonas sp. ICE-L provides insights into adaptive patterns of chloroplast evolution.</title>
        <authorList>
            <person name="Zhang Z."/>
            <person name="An M."/>
            <person name="Miao J."/>
            <person name="Gu Z."/>
            <person name="Liu C."/>
            <person name="Zhong B."/>
        </authorList>
    </citation>
    <scope>NUCLEOTIDE SEQUENCE</scope>
    <source>
        <strain evidence="9">ICE-L</strain>
    </source>
</reference>
<evidence type="ECO:0000256" key="4">
    <source>
        <dbReference type="ARBA" id="ARBA00022980"/>
    </source>
</evidence>
<dbReference type="GO" id="GO:0019843">
    <property type="term" value="F:rRNA binding"/>
    <property type="evidence" value="ECO:0007669"/>
    <property type="project" value="UniProtKB-UniRule"/>
</dbReference>